<accession>A0A165EUZ4</accession>
<reference evidence="3 4" key="1">
    <citation type="journal article" date="2016" name="Mol. Biol. Evol.">
        <title>Comparative Genomics of Early-Diverging Mushroom-Forming Fungi Provides Insights into the Origins of Lignocellulose Decay Capabilities.</title>
        <authorList>
            <person name="Nagy L.G."/>
            <person name="Riley R."/>
            <person name="Tritt A."/>
            <person name="Adam C."/>
            <person name="Daum C."/>
            <person name="Floudas D."/>
            <person name="Sun H."/>
            <person name="Yadav J.S."/>
            <person name="Pangilinan J."/>
            <person name="Larsson K.H."/>
            <person name="Matsuura K."/>
            <person name="Barry K."/>
            <person name="Labutti K."/>
            <person name="Kuo R."/>
            <person name="Ohm R.A."/>
            <person name="Bhattacharya S.S."/>
            <person name="Shirouzu T."/>
            <person name="Yoshinaga Y."/>
            <person name="Martin F.M."/>
            <person name="Grigoriev I.V."/>
            <person name="Hibbett D.S."/>
        </authorList>
    </citation>
    <scope>NUCLEOTIDE SEQUENCE [LARGE SCALE GENOMIC DNA]</scope>
    <source>
        <strain evidence="3 4">HHB12733</strain>
    </source>
</reference>
<gene>
    <name evidence="3" type="ORF">CALCODRAFT_518676</name>
</gene>
<feature type="compositionally biased region" description="Basic and acidic residues" evidence="1">
    <location>
        <begin position="252"/>
        <end position="261"/>
    </location>
</feature>
<dbReference type="EMBL" id="KV423992">
    <property type="protein sequence ID" value="KZT55575.1"/>
    <property type="molecule type" value="Genomic_DNA"/>
</dbReference>
<feature type="compositionally biased region" description="Gly residues" evidence="1">
    <location>
        <begin position="372"/>
        <end position="381"/>
    </location>
</feature>
<organism evidence="3 4">
    <name type="scientific">Calocera cornea HHB12733</name>
    <dbReference type="NCBI Taxonomy" id="1353952"/>
    <lineage>
        <taxon>Eukaryota</taxon>
        <taxon>Fungi</taxon>
        <taxon>Dikarya</taxon>
        <taxon>Basidiomycota</taxon>
        <taxon>Agaricomycotina</taxon>
        <taxon>Dacrymycetes</taxon>
        <taxon>Dacrymycetales</taxon>
        <taxon>Dacrymycetaceae</taxon>
        <taxon>Calocera</taxon>
    </lineage>
</organism>
<dbReference type="InParanoid" id="A0A165EUZ4"/>
<dbReference type="Gene3D" id="2.60.40.4370">
    <property type="match status" value="1"/>
</dbReference>
<sequence length="422" mass="43837">MTADRAAGRAGSFKYCCSAARRDGGAGLHFGGAWRGSAAWGRQSAESQHSLRRRGPYLSPELSTPATAPATATATATATVLHCTALYRTILHCIVLSLQPAASQAMDTPAAPRPTSSLLGPHWTQVDDLSALDASYSSDEEIEYVTLDMGVPPHSAGPLQIPQYRLIGLDTPRPFLQLGNTIYEGVHQTLLGTEIVLRDTRDQDATGKSTKHVLPQHLATRRIRFREVTVRPHASAEDADAARPSRAPGWDKSVRFSLGRDSDDEAAAEAEAEAEVDVDVDADGTPLPLLPGGTAPRRSGYVPSGGRGRPRAKKGEGVRPMASSAAGAEMGSATGSVTGRRRGRPRGSGVAAGRGRGTARAAGEGRGRGRGRAAGGGREGGAGWGCGHGCGRCGRRGWARGCGRRPGGLGAHVGPWTAAAVA</sequence>
<feature type="region of interest" description="Disordered" evidence="1">
    <location>
        <begin position="229"/>
        <end position="381"/>
    </location>
</feature>
<dbReference type="AlphaFoldDB" id="A0A165EUZ4"/>
<feature type="compositionally biased region" description="Basic and acidic residues" evidence="1">
    <location>
        <begin position="229"/>
        <end position="243"/>
    </location>
</feature>
<evidence type="ECO:0000313" key="3">
    <source>
        <dbReference type="EMBL" id="KZT55575.1"/>
    </source>
</evidence>
<dbReference type="Pfam" id="PF10419">
    <property type="entry name" value="TFIIIC_sub6"/>
    <property type="match status" value="1"/>
</dbReference>
<dbReference type="OrthoDB" id="1877767at2759"/>
<feature type="compositionally biased region" description="Low complexity" evidence="1">
    <location>
        <begin position="283"/>
        <end position="294"/>
    </location>
</feature>
<feature type="compositionally biased region" description="Acidic residues" evidence="1">
    <location>
        <begin position="262"/>
        <end position="282"/>
    </location>
</feature>
<feature type="compositionally biased region" description="Low complexity" evidence="1">
    <location>
        <begin position="322"/>
        <end position="338"/>
    </location>
</feature>
<protein>
    <recommendedName>
        <fullName evidence="2">Transcription factor TFIIIC triple barrel domain-containing protein</fullName>
    </recommendedName>
</protein>
<dbReference type="Proteomes" id="UP000076842">
    <property type="component" value="Unassembled WGS sequence"/>
</dbReference>
<evidence type="ECO:0000259" key="2">
    <source>
        <dbReference type="Pfam" id="PF10419"/>
    </source>
</evidence>
<feature type="domain" description="Transcription factor TFIIIC triple barrel" evidence="2">
    <location>
        <begin position="139"/>
        <end position="229"/>
    </location>
</feature>
<dbReference type="InterPro" id="IPR019481">
    <property type="entry name" value="TFIIIC_triple_barrel"/>
</dbReference>
<evidence type="ECO:0000256" key="1">
    <source>
        <dbReference type="SAM" id="MobiDB-lite"/>
    </source>
</evidence>
<name>A0A165EUZ4_9BASI</name>
<evidence type="ECO:0000313" key="4">
    <source>
        <dbReference type="Proteomes" id="UP000076842"/>
    </source>
</evidence>
<dbReference type="STRING" id="1353952.A0A165EUZ4"/>
<keyword evidence="4" id="KW-1185">Reference proteome</keyword>
<proteinExistence type="predicted"/>